<dbReference type="EMBL" id="CM000884">
    <property type="protein sequence ID" value="KQJ81829.1"/>
    <property type="molecule type" value="Genomic_DNA"/>
</dbReference>
<keyword evidence="5 7" id="KW-0408">Iron</keyword>
<evidence type="ECO:0000256" key="8">
    <source>
        <dbReference type="RuleBase" id="RU000461"/>
    </source>
</evidence>
<reference evidence="11" key="3">
    <citation type="submission" date="2018-08" db="UniProtKB">
        <authorList>
            <consortium name="EnsemblPlants"/>
        </authorList>
    </citation>
    <scope>IDENTIFICATION</scope>
    <source>
        <strain evidence="11">cv. Bd21</strain>
    </source>
</reference>
<comment type="similarity">
    <text evidence="8">Belongs to the cytochrome P450 family.</text>
</comment>
<evidence type="ECO:0000313" key="12">
    <source>
        <dbReference type="Proteomes" id="UP000008810"/>
    </source>
</evidence>
<evidence type="ECO:0000256" key="3">
    <source>
        <dbReference type="ARBA" id="ARBA00022723"/>
    </source>
</evidence>
<keyword evidence="3 7" id="KW-0479">Metal-binding</keyword>
<protein>
    <recommendedName>
        <fullName evidence="13">Ent-kaurenoic acid oxidase</fullName>
    </recommendedName>
</protein>
<proteinExistence type="inferred from homology"/>
<dbReference type="eggNOG" id="KOG0157">
    <property type="taxonomic scope" value="Eukaryota"/>
</dbReference>
<dbReference type="EnsemblPlants" id="KQJ81829">
    <property type="protein sequence ID" value="KQJ81829"/>
    <property type="gene ID" value="BRADI_5g03327v3"/>
</dbReference>
<dbReference type="GO" id="GO:0016705">
    <property type="term" value="F:oxidoreductase activity, acting on paired donors, with incorporation or reduction of molecular oxygen"/>
    <property type="evidence" value="ECO:0007669"/>
    <property type="project" value="InterPro"/>
</dbReference>
<dbReference type="Proteomes" id="UP000008810">
    <property type="component" value="Chromosome 5"/>
</dbReference>
<evidence type="ECO:0000256" key="1">
    <source>
        <dbReference type="ARBA" id="ARBA00004972"/>
    </source>
</evidence>
<keyword evidence="12" id="KW-1185">Reference proteome</keyword>
<organism evidence="10">
    <name type="scientific">Brachypodium distachyon</name>
    <name type="common">Purple false brome</name>
    <name type="synonym">Trachynia distachya</name>
    <dbReference type="NCBI Taxonomy" id="15368"/>
    <lineage>
        <taxon>Eukaryota</taxon>
        <taxon>Viridiplantae</taxon>
        <taxon>Streptophyta</taxon>
        <taxon>Embryophyta</taxon>
        <taxon>Tracheophyta</taxon>
        <taxon>Spermatophyta</taxon>
        <taxon>Magnoliopsida</taxon>
        <taxon>Liliopsida</taxon>
        <taxon>Poales</taxon>
        <taxon>Poaceae</taxon>
        <taxon>BOP clade</taxon>
        <taxon>Pooideae</taxon>
        <taxon>Stipodae</taxon>
        <taxon>Brachypodieae</taxon>
        <taxon>Brachypodium</taxon>
    </lineage>
</organism>
<dbReference type="STRING" id="15368.I1IW83"/>
<keyword evidence="8" id="KW-0503">Monooxygenase</keyword>
<reference evidence="10 11" key="1">
    <citation type="journal article" date="2010" name="Nature">
        <title>Genome sequencing and analysis of the model grass Brachypodium distachyon.</title>
        <authorList>
            <consortium name="International Brachypodium Initiative"/>
        </authorList>
    </citation>
    <scope>NUCLEOTIDE SEQUENCE [LARGE SCALE GENOMIC DNA]</scope>
    <source>
        <strain evidence="10">Bd21</strain>
        <strain evidence="11">cv. Bd21</strain>
    </source>
</reference>
<dbReference type="SUPFAM" id="SSF48264">
    <property type="entry name" value="Cytochrome P450"/>
    <property type="match status" value="1"/>
</dbReference>
<evidence type="ECO:0000256" key="7">
    <source>
        <dbReference type="PIRSR" id="PIRSR602401-1"/>
    </source>
</evidence>
<dbReference type="PANTHER" id="PTHR24286">
    <property type="entry name" value="CYTOCHROME P450 26"/>
    <property type="match status" value="1"/>
</dbReference>
<evidence type="ECO:0000256" key="4">
    <source>
        <dbReference type="ARBA" id="ARBA00022989"/>
    </source>
</evidence>
<dbReference type="GO" id="GO:0048868">
    <property type="term" value="P:pollen tube development"/>
    <property type="evidence" value="ECO:0000318"/>
    <property type="project" value="GO_Central"/>
</dbReference>
<evidence type="ECO:0000256" key="2">
    <source>
        <dbReference type="ARBA" id="ARBA00022692"/>
    </source>
</evidence>
<dbReference type="GO" id="GO:0004497">
    <property type="term" value="F:monooxygenase activity"/>
    <property type="evidence" value="ECO:0000318"/>
    <property type="project" value="GO_Central"/>
</dbReference>
<dbReference type="InterPro" id="IPR017972">
    <property type="entry name" value="Cyt_P450_CS"/>
</dbReference>
<dbReference type="GO" id="GO:0005506">
    <property type="term" value="F:iron ion binding"/>
    <property type="evidence" value="ECO:0007669"/>
    <property type="project" value="InterPro"/>
</dbReference>
<dbReference type="GO" id="GO:0020037">
    <property type="term" value="F:heme binding"/>
    <property type="evidence" value="ECO:0007669"/>
    <property type="project" value="InterPro"/>
</dbReference>
<dbReference type="OMA" id="YHAAFFL"/>
<dbReference type="GeneID" id="100835693"/>
<comment type="cofactor">
    <cofactor evidence="7">
        <name>heme</name>
        <dbReference type="ChEBI" id="CHEBI:30413"/>
    </cofactor>
</comment>
<keyword evidence="2 9" id="KW-0812">Transmembrane</keyword>
<keyword evidence="9" id="KW-0472">Membrane</keyword>
<dbReference type="PRINTS" id="PR00385">
    <property type="entry name" value="P450"/>
</dbReference>
<keyword evidence="7 8" id="KW-0349">Heme</keyword>
<sequence length="508" mass="57110">MQVGDWTWTWWFGLLLGAVPLLVLAVWDGNDAFYQAAFALRRRRRRQHGSSHGKLPPLPPGHMGIPLLGETVAMLWYFKVIRCPDGFIAAKKRKYGEGVGMYRTHLFGSPTILVCLPDVNRFVLQSPDSFGISWPSPELLGLASMFNAEGSKHTRIRGFIVAALSQPKSLGNIARVTQPRVVAALQSWAAKGTIVARTEIRKVMFECICEIFISMKPSPLTEKMNKWYVGLIGGIRALPLDLPGTSHNHARKCRRKLNMVFQEELEKRKKRANSNSSLGGEEDYDDLMSGLMQMEDERGMKLSDDEVVDNIVSLVLGGYESTSSAVLWAAYHLAKSPDVLAKLRDENAAMSQDKNSNFIDRDDISKMKYTAKVVEETIRMANISPMVSRVTRRDDIEYGGYTIPRGWQVVVWLRSIHTDEKYYTDPLTFNPDRWAKPPKAGTNQVFGAGNRTCPGNMLSRLNISIMLHHLSLGYEWELLNPDAEVDYIPSPMPVDGTPMAFRKLSTNT</sequence>
<evidence type="ECO:0000256" key="9">
    <source>
        <dbReference type="SAM" id="Phobius"/>
    </source>
</evidence>
<comment type="pathway">
    <text evidence="1">Hormone biosynthesis.</text>
</comment>
<keyword evidence="4 9" id="KW-1133">Transmembrane helix</keyword>
<evidence type="ECO:0008006" key="13">
    <source>
        <dbReference type="Google" id="ProtNLM"/>
    </source>
</evidence>
<evidence type="ECO:0000313" key="11">
    <source>
        <dbReference type="EnsemblPlants" id="KQJ81829"/>
    </source>
</evidence>
<dbReference type="PANTHER" id="PTHR24286:SF201">
    <property type="entry name" value="ENT-KAURENOIC ACID OXIDASE"/>
    <property type="match status" value="1"/>
</dbReference>
<dbReference type="Gramene" id="KQJ81829">
    <property type="protein sequence ID" value="KQJ81829"/>
    <property type="gene ID" value="BRADI_5g03327v3"/>
</dbReference>
<gene>
    <name evidence="11" type="primary">LOC100835693</name>
    <name evidence="10" type="ORF">BRADI_5g03327v3</name>
</gene>
<dbReference type="Pfam" id="PF00067">
    <property type="entry name" value="p450"/>
    <property type="match status" value="1"/>
</dbReference>
<dbReference type="PRINTS" id="PR00463">
    <property type="entry name" value="EP450I"/>
</dbReference>
<evidence type="ECO:0000256" key="6">
    <source>
        <dbReference type="ARBA" id="ARBA00029441"/>
    </source>
</evidence>
<dbReference type="InterPro" id="IPR036396">
    <property type="entry name" value="Cyt_P450_sf"/>
</dbReference>
<evidence type="ECO:0000313" key="10">
    <source>
        <dbReference type="EMBL" id="KQJ81829.1"/>
    </source>
</evidence>
<dbReference type="HOGENOM" id="CLU_001570_15_5_1"/>
<accession>I1IW83</accession>
<keyword evidence="8" id="KW-0560">Oxidoreductase</keyword>
<feature type="binding site" description="axial binding residue" evidence="7">
    <location>
        <position position="453"/>
    </location>
    <ligand>
        <name>heme</name>
        <dbReference type="ChEBI" id="CHEBI:30413"/>
    </ligand>
    <ligandPart>
        <name>Fe</name>
        <dbReference type="ChEBI" id="CHEBI:18248"/>
    </ligandPart>
</feature>
<dbReference type="PROSITE" id="PS00086">
    <property type="entry name" value="CYTOCHROME_P450"/>
    <property type="match status" value="1"/>
</dbReference>
<feature type="transmembrane region" description="Helical" evidence="9">
    <location>
        <begin position="6"/>
        <end position="27"/>
    </location>
</feature>
<dbReference type="AlphaFoldDB" id="I1IW83"/>
<evidence type="ECO:0000256" key="5">
    <source>
        <dbReference type="ARBA" id="ARBA00023004"/>
    </source>
</evidence>
<dbReference type="InterPro" id="IPR001128">
    <property type="entry name" value="Cyt_P450"/>
</dbReference>
<name>I1IW83_BRADI</name>
<dbReference type="OrthoDB" id="1879696at2759"/>
<dbReference type="Gene3D" id="1.10.630.10">
    <property type="entry name" value="Cytochrome P450"/>
    <property type="match status" value="1"/>
</dbReference>
<dbReference type="RefSeq" id="XP_014751661.2">
    <property type="nucleotide sequence ID" value="XM_014896175.2"/>
</dbReference>
<dbReference type="InterPro" id="IPR002401">
    <property type="entry name" value="Cyt_P450_E_grp-I"/>
</dbReference>
<comment type="pathway">
    <text evidence="6">Plant hormone biosynthesis.</text>
</comment>
<reference evidence="10" key="2">
    <citation type="submission" date="2017-06" db="EMBL/GenBank/DDBJ databases">
        <title>WGS assembly of Brachypodium distachyon.</title>
        <authorList>
            <consortium name="The International Brachypodium Initiative"/>
            <person name="Lucas S."/>
            <person name="Harmon-Smith M."/>
            <person name="Lail K."/>
            <person name="Tice H."/>
            <person name="Grimwood J."/>
            <person name="Bruce D."/>
            <person name="Barry K."/>
            <person name="Shu S."/>
            <person name="Lindquist E."/>
            <person name="Wang M."/>
            <person name="Pitluck S."/>
            <person name="Vogel J.P."/>
            <person name="Garvin D.F."/>
            <person name="Mockler T.C."/>
            <person name="Schmutz J."/>
            <person name="Rokhsar D."/>
            <person name="Bevan M.W."/>
        </authorList>
    </citation>
    <scope>NUCLEOTIDE SEQUENCE</scope>
    <source>
        <strain evidence="10">Bd21</strain>
    </source>
</reference>